<dbReference type="Proteomes" id="UP000241444">
    <property type="component" value="Unassembled WGS sequence"/>
</dbReference>
<dbReference type="InterPro" id="IPR011105">
    <property type="entry name" value="Cell_wall_hydrolase_SleB"/>
</dbReference>
<dbReference type="OrthoDB" id="8433080at2"/>
<organism evidence="3 4">
    <name type="scientific">Phyllobacterium brassicacearum</name>
    <dbReference type="NCBI Taxonomy" id="314235"/>
    <lineage>
        <taxon>Bacteria</taxon>
        <taxon>Pseudomonadati</taxon>
        <taxon>Pseudomonadota</taxon>
        <taxon>Alphaproteobacteria</taxon>
        <taxon>Hyphomicrobiales</taxon>
        <taxon>Phyllobacteriaceae</taxon>
        <taxon>Phyllobacterium</taxon>
    </lineage>
</organism>
<protein>
    <submittedName>
        <fullName evidence="3">Cell wall hydrolase</fullName>
    </submittedName>
</protein>
<name>A0A2P7AJM6_9HYPH</name>
<feature type="signal peptide" evidence="1">
    <location>
        <begin position="1"/>
        <end position="18"/>
    </location>
</feature>
<dbReference type="AlphaFoldDB" id="A0A2P7AJM6"/>
<evidence type="ECO:0000259" key="2">
    <source>
        <dbReference type="Pfam" id="PF07486"/>
    </source>
</evidence>
<dbReference type="EMBL" id="PGGO01000087">
    <property type="protein sequence ID" value="PSH54418.1"/>
    <property type="molecule type" value="Genomic_DNA"/>
</dbReference>
<dbReference type="PROSITE" id="PS51257">
    <property type="entry name" value="PROKAR_LIPOPROTEIN"/>
    <property type="match status" value="1"/>
</dbReference>
<feature type="chain" id="PRO_5015156297" evidence="1">
    <location>
        <begin position="19"/>
        <end position="305"/>
    </location>
</feature>
<gene>
    <name evidence="3" type="ORF">CU102_28445</name>
</gene>
<dbReference type="Pfam" id="PF07486">
    <property type="entry name" value="Hydrolase_2"/>
    <property type="match status" value="1"/>
</dbReference>
<comment type="caution">
    <text evidence="3">The sequence shown here is derived from an EMBL/GenBank/DDBJ whole genome shotgun (WGS) entry which is preliminary data.</text>
</comment>
<dbReference type="Gene3D" id="1.10.10.2520">
    <property type="entry name" value="Cell wall hydrolase SleB, domain 1"/>
    <property type="match status" value="1"/>
</dbReference>
<keyword evidence="1" id="KW-0732">Signal</keyword>
<feature type="domain" description="Cell wall hydrolase SleB" evidence="2">
    <location>
        <begin position="69"/>
        <end position="166"/>
    </location>
</feature>
<dbReference type="RefSeq" id="WP_106714501.1">
    <property type="nucleotide sequence ID" value="NZ_PGGO01000087.1"/>
</dbReference>
<dbReference type="GO" id="GO:0016787">
    <property type="term" value="F:hydrolase activity"/>
    <property type="evidence" value="ECO:0007669"/>
    <property type="project" value="UniProtKB-KW"/>
</dbReference>
<keyword evidence="4" id="KW-1185">Reference proteome</keyword>
<dbReference type="InterPro" id="IPR042047">
    <property type="entry name" value="SleB_dom1"/>
</dbReference>
<evidence type="ECO:0000313" key="4">
    <source>
        <dbReference type="Proteomes" id="UP000241444"/>
    </source>
</evidence>
<reference evidence="4" key="1">
    <citation type="submission" date="2017-11" db="EMBL/GenBank/DDBJ databases">
        <authorList>
            <person name="Kuznetsova I."/>
            <person name="Sazanova A."/>
            <person name="Chirak E."/>
            <person name="Safronova V."/>
            <person name="Willems A."/>
        </authorList>
    </citation>
    <scope>NUCLEOTIDE SEQUENCE [LARGE SCALE GENOMIC DNA]</scope>
    <source>
        <strain evidence="4">STM 196</strain>
    </source>
</reference>
<proteinExistence type="predicted"/>
<keyword evidence="3" id="KW-0378">Hydrolase</keyword>
<evidence type="ECO:0000256" key="1">
    <source>
        <dbReference type="SAM" id="SignalP"/>
    </source>
</evidence>
<evidence type="ECO:0000313" key="3">
    <source>
        <dbReference type="EMBL" id="PSH54418.1"/>
    </source>
</evidence>
<accession>A0A2P7AJM6</accession>
<sequence length="305" mass="32271">MIGFAKWKILSIAGIVAAAGLASGCTQTGSHSKLSANLTRTSGSKTYAYTPKDKECLERAMFFESNRSSQEGLMAVGTVVMNRLDSGKWGNSICGVVGQKGQFAPGVLSRPMKSAALPDVQAAADAVLKGERNPKVRNAMFFHTAGLRFPYKNMHYTVVAGGNAFYEKRDRYHTAEIASKDASIAIANAYIASTRMAGAKPANTVLVASATQPVSTTSSTPTSGRVTNQPIVVAQADIAPMAFDTKKVAVPMDPPPQAMDYRTPQPVQPVQAATQSNVLAYEAPNGKAVDAIGQMLLAQDRPNSL</sequence>